<comment type="caution">
    <text evidence="1">The sequence shown here is derived from an EMBL/GenBank/DDBJ whole genome shotgun (WGS) entry which is preliminary data.</text>
</comment>
<evidence type="ECO:0000313" key="1">
    <source>
        <dbReference type="EMBL" id="KKK76565.1"/>
    </source>
</evidence>
<organism evidence="1">
    <name type="scientific">marine sediment metagenome</name>
    <dbReference type="NCBI Taxonomy" id="412755"/>
    <lineage>
        <taxon>unclassified sequences</taxon>
        <taxon>metagenomes</taxon>
        <taxon>ecological metagenomes</taxon>
    </lineage>
</organism>
<reference evidence="1" key="1">
    <citation type="journal article" date="2015" name="Nature">
        <title>Complex archaea that bridge the gap between prokaryotes and eukaryotes.</title>
        <authorList>
            <person name="Spang A."/>
            <person name="Saw J.H."/>
            <person name="Jorgensen S.L."/>
            <person name="Zaremba-Niedzwiedzka K."/>
            <person name="Martijn J."/>
            <person name="Lind A.E."/>
            <person name="van Eijk R."/>
            <person name="Schleper C."/>
            <person name="Guy L."/>
            <person name="Ettema T.J."/>
        </authorList>
    </citation>
    <scope>NUCLEOTIDE SEQUENCE</scope>
</reference>
<sequence>IVKEHLPGVEATIFFMDIRAFGKDFDKFVNRAKDDYHTRFIRARISAVEIDPATENLIIQYNSEAGSLIEENFDLVVLSVGLLSTAGIRKMAARFDIEINACGFARTSSFTPMTASRPGIFIAGTFSGPKDIPETVMQASGAASAAASLLTELPIRELREELPQEFDLRGEQIRTGVFVCRCGINIAATVDVPGVVEYASALQGVVHSQEFIFACAQDSQKLIGEKIKELKLNRVIVSACTPRTHELLFQKTLSSSGLNPYLFTSHNLISISESR</sequence>
<feature type="non-terminal residue" evidence="1">
    <location>
        <position position="1"/>
    </location>
</feature>
<gene>
    <name evidence="1" type="ORF">LCGC14_2862370</name>
</gene>
<dbReference type="AlphaFoldDB" id="A0A0F8YS09"/>
<name>A0A0F8YS09_9ZZZZ</name>
<proteinExistence type="predicted"/>
<evidence type="ECO:0008006" key="2">
    <source>
        <dbReference type="Google" id="ProtNLM"/>
    </source>
</evidence>
<dbReference type="InterPro" id="IPR036188">
    <property type="entry name" value="FAD/NAD-bd_sf"/>
</dbReference>
<dbReference type="EMBL" id="LAZR01055349">
    <property type="protein sequence ID" value="KKK76565.1"/>
    <property type="molecule type" value="Genomic_DNA"/>
</dbReference>
<protein>
    <recommendedName>
        <fullName evidence="2">FAD/NAD(P)-binding domain-containing protein</fullName>
    </recommendedName>
</protein>
<dbReference type="SUPFAM" id="SSF51905">
    <property type="entry name" value="FAD/NAD(P)-binding domain"/>
    <property type="match status" value="1"/>
</dbReference>
<accession>A0A0F8YS09</accession>